<dbReference type="InterPro" id="IPR003604">
    <property type="entry name" value="Matrin/U1-like-C_Znf_C2H2"/>
</dbReference>
<evidence type="ECO:0000256" key="7">
    <source>
        <dbReference type="ARBA" id="ARBA00023274"/>
    </source>
</evidence>
<keyword evidence="13" id="KW-1185">Reference proteome</keyword>
<comment type="function">
    <text evidence="9">Component of the spliceosomal U1 snRNP, which is essential for recognition of the pre-mRNA 5' splice-site and the subsequent assembly of the spliceosome. U1-C is directly involved in initial 5' splice-site recognition for both constitutive and regulated alternative splicing. The interaction with the 5' splice-site seems to precede base-pairing between the pre-mRNA and the U1 snRNA. Stimulates commitment or early (E) complex formation by stabilizing the base pairing of the 5' end of the U1 snRNA and the 5' splice-site region.</text>
</comment>
<evidence type="ECO:0000259" key="11">
    <source>
        <dbReference type="PROSITE" id="PS50171"/>
    </source>
</evidence>
<evidence type="ECO:0000256" key="8">
    <source>
        <dbReference type="ARBA" id="ARBA00046357"/>
    </source>
</evidence>
<dbReference type="GO" id="GO:0008270">
    <property type="term" value="F:zinc ion binding"/>
    <property type="evidence" value="ECO:0007669"/>
    <property type="project" value="UniProtKB-UniRule"/>
</dbReference>
<comment type="subunit">
    <text evidence="9">U1 snRNP is composed of the 7 core Sm proteins B/B', D1, D2, D3, E, F and G that assemble in a heptameric protein ring on the Sm site of the small nuclear RNA to form the core snRNP, and at least 3 U1 snRNP-specific proteins U1-70K, U1-A and U1-C. U1-C interacts with U1 snRNA and the 5' splice-site region of the pre-mRNA.</text>
</comment>
<evidence type="ECO:0000313" key="13">
    <source>
        <dbReference type="Proteomes" id="UP000030104"/>
    </source>
</evidence>
<keyword evidence="5 9" id="KW-0694">RNA-binding</keyword>
<accession>A0A0A2KB71</accession>
<evidence type="ECO:0000256" key="6">
    <source>
        <dbReference type="ARBA" id="ARBA00023242"/>
    </source>
</evidence>
<evidence type="ECO:0000256" key="3">
    <source>
        <dbReference type="ARBA" id="ARBA00022771"/>
    </source>
</evidence>
<comment type="subcellular location">
    <subcellularLocation>
        <location evidence="1 9">Nucleus</location>
    </subcellularLocation>
</comment>
<reference evidence="12 13" key="1">
    <citation type="journal article" date="2015" name="Mol. Plant Microbe Interact.">
        <title>Genome, transcriptome, and functional analyses of Penicillium expansum provide new insights into secondary metabolism and pathogenicity.</title>
        <authorList>
            <person name="Ballester A.R."/>
            <person name="Marcet-Houben M."/>
            <person name="Levin E."/>
            <person name="Sela N."/>
            <person name="Selma-Lazaro C."/>
            <person name="Carmona L."/>
            <person name="Wisniewski M."/>
            <person name="Droby S."/>
            <person name="Gonzalez-Candelas L."/>
            <person name="Gabaldon T."/>
        </authorList>
    </citation>
    <scope>NUCLEOTIDE SEQUENCE [LARGE SCALE GENOMIC DNA]</scope>
    <source>
        <strain evidence="12 13">PHI-1</strain>
    </source>
</reference>
<dbReference type="HAMAP" id="MF_03153">
    <property type="entry name" value="U1_C"/>
    <property type="match status" value="1"/>
</dbReference>
<dbReference type="SUPFAM" id="SSF57667">
    <property type="entry name" value="beta-beta-alpha zinc fingers"/>
    <property type="match status" value="1"/>
</dbReference>
<gene>
    <name evidence="12" type="ORF">PITC_087070</name>
</gene>
<evidence type="ECO:0000256" key="9">
    <source>
        <dbReference type="HAMAP-Rule" id="MF_03153"/>
    </source>
</evidence>
<feature type="region of interest" description="Disordered" evidence="10">
    <location>
        <begin position="232"/>
        <end position="257"/>
    </location>
</feature>
<evidence type="ECO:0000256" key="10">
    <source>
        <dbReference type="SAM" id="MobiDB-lite"/>
    </source>
</evidence>
<feature type="compositionally biased region" description="Low complexity" evidence="10">
    <location>
        <begin position="652"/>
        <end position="664"/>
    </location>
</feature>
<dbReference type="FunFam" id="3.30.160.60:FF:000059">
    <property type="entry name" value="U1 small nuclear ribonucleoprotein C"/>
    <property type="match status" value="1"/>
</dbReference>
<dbReference type="PANTHER" id="PTHR35179">
    <property type="entry name" value="PROTEIN CBG02620"/>
    <property type="match status" value="1"/>
</dbReference>
<dbReference type="Proteomes" id="UP000030104">
    <property type="component" value="Unassembled WGS sequence"/>
</dbReference>
<keyword evidence="4 9" id="KW-0862">Zinc</keyword>
<evidence type="ECO:0000256" key="2">
    <source>
        <dbReference type="ARBA" id="ARBA00022723"/>
    </source>
</evidence>
<feature type="region of interest" description="Disordered" evidence="10">
    <location>
        <begin position="531"/>
        <end position="681"/>
    </location>
</feature>
<keyword evidence="6 9" id="KW-0539">Nucleus</keyword>
<dbReference type="PROSITE" id="PS50171">
    <property type="entry name" value="ZF_MATRIN"/>
    <property type="match status" value="1"/>
</dbReference>
<proteinExistence type="inferred from homology"/>
<comment type="similarity">
    <text evidence="9">Belongs to the U1 small nuclear ribonucleoprotein C family.</text>
</comment>
<dbReference type="GO" id="GO:0030627">
    <property type="term" value="F:pre-mRNA 5'-splice site binding"/>
    <property type="evidence" value="ECO:0007669"/>
    <property type="project" value="InterPro"/>
</dbReference>
<evidence type="ECO:0000256" key="5">
    <source>
        <dbReference type="ARBA" id="ARBA00022884"/>
    </source>
</evidence>
<dbReference type="InterPro" id="IPR036236">
    <property type="entry name" value="Znf_C2H2_sf"/>
</dbReference>
<sequence length="681" mass="74390">MSSRGTGRGRWRGRGAARATQTSSQAPPLGDIIVTIQHNEIESPAPDEEGDTSRITKSQYLTSYNWLDGDESKIIVPGEPRKWTPLSTPRTLQQDRGRFYRDRNAARYPTYPLEPMIQAILTDKPEFPVTSVDIIGCNSTLGNLLRFARGDVKPFRILVEVLGKTVFFIRRENSPTETIPGIRGYGHTFPEAYTTWGADVSGSQSHQRVVEYEFAGMQCLIRFEADGFLPDLVPDTKETEEDPVPNPKEESIDPEKDLSTIKEIKISDVPSASAEMASKQLDIAIQGQRIPQCAIFDLKTRSRNKRSFNVLEQELPRLWVTQTPNFVLAHHTSGQFKHIRVQDVRNDVKQWEDTQQPALGKFASLLQMIVAFARSVDNGKLEIEREEGEQVLNLREQGGAVNGVLSPAVASKWDETAISSQEARLLNETHPEREFSSFARRQQGDYCDVYLTHDSMSVRKAHNSGRNHLRNVVDYYQQIGQEKAQSVIDSITSSYAAEGQQAPNMMPPGAFPPPFGFPGMPGMPPPPFGIPPPGAPGAPGMLPRMSHPFPTAPPPPKKQRQGYPIHPGPNQTNQYPHPTAPGAHGLPFPPPFPGAAGTPPTGGFPPPLPNMPQGANLPIPPPGGFPNFPIPPPGAAGFPPMPGQPGMGSGGPSQIPTGPRGLEGYPPPPGGGPPGGMDQRW</sequence>
<dbReference type="AlphaFoldDB" id="A0A0A2KB71"/>
<keyword evidence="7 9" id="KW-0687">Ribonucleoprotein</keyword>
<dbReference type="GO" id="GO:0071004">
    <property type="term" value="C:U2-type prespliceosome"/>
    <property type="evidence" value="ECO:0007669"/>
    <property type="project" value="UniProtKB-UniRule"/>
</dbReference>
<dbReference type="InterPro" id="IPR000690">
    <property type="entry name" value="Matrin/U1-C_Znf_C2H2"/>
</dbReference>
<dbReference type="GO" id="GO:0000243">
    <property type="term" value="C:commitment complex"/>
    <property type="evidence" value="ECO:0007669"/>
    <property type="project" value="UniProtKB-UniRule"/>
</dbReference>
<dbReference type="InterPro" id="IPR013085">
    <property type="entry name" value="U1-CZ_Znf_C2H2"/>
</dbReference>
<dbReference type="PANTHER" id="PTHR35179:SF2">
    <property type="entry name" value="START DOMAIN-CONTAINING PROTEIN"/>
    <property type="match status" value="1"/>
</dbReference>
<dbReference type="GO" id="GO:0030619">
    <property type="term" value="F:U1 snRNA binding"/>
    <property type="evidence" value="ECO:0007669"/>
    <property type="project" value="UniProtKB-UniRule"/>
</dbReference>
<dbReference type="GO" id="GO:0000395">
    <property type="term" value="P:mRNA 5'-splice site recognition"/>
    <property type="evidence" value="ECO:0007669"/>
    <property type="project" value="UniProtKB-UniRule"/>
</dbReference>
<evidence type="ECO:0000313" key="12">
    <source>
        <dbReference type="EMBL" id="KGO64121.1"/>
    </source>
</evidence>
<dbReference type="InterPro" id="IPR017340">
    <property type="entry name" value="U1_snRNP-C"/>
</dbReference>
<dbReference type="Gene3D" id="3.30.160.60">
    <property type="entry name" value="Classic Zinc Finger"/>
    <property type="match status" value="1"/>
</dbReference>
<dbReference type="Pfam" id="PF06220">
    <property type="entry name" value="zf-U1"/>
    <property type="match status" value="1"/>
</dbReference>
<dbReference type="EMBL" id="JQGA01001603">
    <property type="protein sequence ID" value="KGO64121.1"/>
    <property type="molecule type" value="Genomic_DNA"/>
</dbReference>
<dbReference type="OMA" id="THPEREF"/>
<evidence type="ECO:0000256" key="1">
    <source>
        <dbReference type="ARBA" id="ARBA00004123"/>
    </source>
</evidence>
<dbReference type="OrthoDB" id="5393654at2759"/>
<dbReference type="GO" id="GO:0000387">
    <property type="term" value="P:spliceosomal snRNP assembly"/>
    <property type="evidence" value="ECO:0007669"/>
    <property type="project" value="UniProtKB-UniRule"/>
</dbReference>
<feature type="compositionally biased region" description="Pro residues" evidence="10">
    <location>
        <begin position="618"/>
        <end position="643"/>
    </location>
</feature>
<comment type="subunit">
    <text evidence="8">Component of the U1 snRNP. The U1 snRNP is composed of the U1 snRNA and the 7 core Sm proteins SNRPB, SNRPD1, SNRPD2, SNRPD3, SNRPE, SNRPF and SNRPG that assemble in a heptameric protein ring on the Sm site of the small nuclear RNA to form the core snRNP, and at least 3 U1 snRNP-specific proteins SNRNP70/U1-70K, SNRPA/U1-A and SNRPC/U1-C. SNRPC/U1-C interacts with U1 snRNA and the 5' splice-site region of the pre-mRNA. Interacts (via N-terminus) with TIA1 (via C-terminus); thereby promoting spliceosomal U1 snRNP recruitment to 5' splice sites.</text>
</comment>
<dbReference type="SMART" id="SM00451">
    <property type="entry name" value="ZnF_U1"/>
    <property type="match status" value="1"/>
</dbReference>
<dbReference type="PhylomeDB" id="A0A0A2KB71"/>
<comment type="caution">
    <text evidence="12">The sequence shown here is derived from an EMBL/GenBank/DDBJ whole genome shotgun (WGS) entry which is preliminary data.</text>
</comment>
<dbReference type="STRING" id="40296.A0A0A2KB71"/>
<feature type="domain" description="Matrin-type" evidence="11">
    <location>
        <begin position="442"/>
        <end position="474"/>
    </location>
</feature>
<keyword evidence="2 9" id="KW-0479">Metal-binding</keyword>
<evidence type="ECO:0000256" key="4">
    <source>
        <dbReference type="ARBA" id="ARBA00022833"/>
    </source>
</evidence>
<protein>
    <recommendedName>
        <fullName evidence="9">U1 small nuclear ribonucleoprotein C</fullName>
        <shortName evidence="9">U1 snRNP C</shortName>
        <shortName evidence="9">U1-C</shortName>
        <shortName evidence="9">U1C</shortName>
    </recommendedName>
</protein>
<keyword evidence="3 9" id="KW-0863">Zinc-finger</keyword>
<dbReference type="HOGENOM" id="CLU_440819_0_0_1"/>
<feature type="compositionally biased region" description="Basic and acidic residues" evidence="10">
    <location>
        <begin position="247"/>
        <end position="257"/>
    </location>
</feature>
<dbReference type="GO" id="GO:0005685">
    <property type="term" value="C:U1 snRNP"/>
    <property type="evidence" value="ECO:0007669"/>
    <property type="project" value="UniProtKB-UniRule"/>
</dbReference>
<organism evidence="12 13">
    <name type="scientific">Penicillium italicum</name>
    <name type="common">Blue mold</name>
    <dbReference type="NCBI Taxonomy" id="40296"/>
    <lineage>
        <taxon>Eukaryota</taxon>
        <taxon>Fungi</taxon>
        <taxon>Dikarya</taxon>
        <taxon>Ascomycota</taxon>
        <taxon>Pezizomycotina</taxon>
        <taxon>Eurotiomycetes</taxon>
        <taxon>Eurotiomycetidae</taxon>
        <taxon>Eurotiales</taxon>
        <taxon>Aspergillaceae</taxon>
        <taxon>Penicillium</taxon>
    </lineage>
</organism>
<feature type="region of interest" description="Disordered" evidence="10">
    <location>
        <begin position="1"/>
        <end position="30"/>
    </location>
</feature>
<dbReference type="GO" id="GO:0003729">
    <property type="term" value="F:mRNA binding"/>
    <property type="evidence" value="ECO:0007669"/>
    <property type="project" value="UniProtKB-UniRule"/>
</dbReference>
<name>A0A0A2KB71_PENIT</name>